<dbReference type="Proteomes" id="UP000011087">
    <property type="component" value="Unassembled WGS sequence"/>
</dbReference>
<dbReference type="AlphaFoldDB" id="L1ISJ3"/>
<dbReference type="HOGENOM" id="CLU_995526_0_0_1"/>
<evidence type="ECO:0000256" key="2">
    <source>
        <dbReference type="SAM" id="SignalP"/>
    </source>
</evidence>
<dbReference type="EMBL" id="JH993041">
    <property type="protein sequence ID" value="EKX39241.1"/>
    <property type="molecule type" value="Genomic_DNA"/>
</dbReference>
<dbReference type="KEGG" id="gtt:GUITHDRAFT_154489"/>
<dbReference type="EnsemblProtists" id="EKX39241">
    <property type="protein sequence ID" value="EKX39241"/>
    <property type="gene ID" value="GUITHDRAFT_154489"/>
</dbReference>
<feature type="region of interest" description="Disordered" evidence="1">
    <location>
        <begin position="98"/>
        <end position="123"/>
    </location>
</feature>
<name>L1ISJ3_GUITC</name>
<dbReference type="GeneID" id="17295976"/>
<reference evidence="3 5" key="1">
    <citation type="journal article" date="2012" name="Nature">
        <title>Algal genomes reveal evolutionary mosaicism and the fate of nucleomorphs.</title>
        <authorList>
            <consortium name="DOE Joint Genome Institute"/>
            <person name="Curtis B.A."/>
            <person name="Tanifuji G."/>
            <person name="Burki F."/>
            <person name="Gruber A."/>
            <person name="Irimia M."/>
            <person name="Maruyama S."/>
            <person name="Arias M.C."/>
            <person name="Ball S.G."/>
            <person name="Gile G.H."/>
            <person name="Hirakawa Y."/>
            <person name="Hopkins J.F."/>
            <person name="Kuo A."/>
            <person name="Rensing S.A."/>
            <person name="Schmutz J."/>
            <person name="Symeonidi A."/>
            <person name="Elias M."/>
            <person name="Eveleigh R.J."/>
            <person name="Herman E.K."/>
            <person name="Klute M.J."/>
            <person name="Nakayama T."/>
            <person name="Obornik M."/>
            <person name="Reyes-Prieto A."/>
            <person name="Armbrust E.V."/>
            <person name="Aves S.J."/>
            <person name="Beiko R.G."/>
            <person name="Coutinho P."/>
            <person name="Dacks J.B."/>
            <person name="Durnford D.G."/>
            <person name="Fast N.M."/>
            <person name="Green B.R."/>
            <person name="Grisdale C.J."/>
            <person name="Hempel F."/>
            <person name="Henrissat B."/>
            <person name="Hoppner M.P."/>
            <person name="Ishida K."/>
            <person name="Kim E."/>
            <person name="Koreny L."/>
            <person name="Kroth P.G."/>
            <person name="Liu Y."/>
            <person name="Malik S.B."/>
            <person name="Maier U.G."/>
            <person name="McRose D."/>
            <person name="Mock T."/>
            <person name="Neilson J.A."/>
            <person name="Onodera N.T."/>
            <person name="Poole A.M."/>
            <person name="Pritham E.J."/>
            <person name="Richards T.A."/>
            <person name="Rocap G."/>
            <person name="Roy S.W."/>
            <person name="Sarai C."/>
            <person name="Schaack S."/>
            <person name="Shirato S."/>
            <person name="Slamovits C.H."/>
            <person name="Spencer D.F."/>
            <person name="Suzuki S."/>
            <person name="Worden A.Z."/>
            <person name="Zauner S."/>
            <person name="Barry K."/>
            <person name="Bell C."/>
            <person name="Bharti A.K."/>
            <person name="Crow J.A."/>
            <person name="Grimwood J."/>
            <person name="Kramer R."/>
            <person name="Lindquist E."/>
            <person name="Lucas S."/>
            <person name="Salamov A."/>
            <person name="McFadden G.I."/>
            <person name="Lane C.E."/>
            <person name="Keeling P.J."/>
            <person name="Gray M.W."/>
            <person name="Grigoriev I.V."/>
            <person name="Archibald J.M."/>
        </authorList>
    </citation>
    <scope>NUCLEOTIDE SEQUENCE</scope>
    <source>
        <strain evidence="3 5">CCMP2712</strain>
    </source>
</reference>
<dbReference type="PaxDb" id="55529-EKX39241"/>
<reference evidence="5" key="2">
    <citation type="submission" date="2012-11" db="EMBL/GenBank/DDBJ databases">
        <authorList>
            <person name="Kuo A."/>
            <person name="Curtis B.A."/>
            <person name="Tanifuji G."/>
            <person name="Burki F."/>
            <person name="Gruber A."/>
            <person name="Irimia M."/>
            <person name="Maruyama S."/>
            <person name="Arias M.C."/>
            <person name="Ball S.G."/>
            <person name="Gile G.H."/>
            <person name="Hirakawa Y."/>
            <person name="Hopkins J.F."/>
            <person name="Rensing S.A."/>
            <person name="Schmutz J."/>
            <person name="Symeonidi A."/>
            <person name="Elias M."/>
            <person name="Eveleigh R.J."/>
            <person name="Herman E.K."/>
            <person name="Klute M.J."/>
            <person name="Nakayama T."/>
            <person name="Obornik M."/>
            <person name="Reyes-Prieto A."/>
            <person name="Armbrust E.V."/>
            <person name="Aves S.J."/>
            <person name="Beiko R.G."/>
            <person name="Coutinho P."/>
            <person name="Dacks J.B."/>
            <person name="Durnford D.G."/>
            <person name="Fast N.M."/>
            <person name="Green B.R."/>
            <person name="Grisdale C."/>
            <person name="Hempe F."/>
            <person name="Henrissat B."/>
            <person name="Hoppner M.P."/>
            <person name="Ishida K.-I."/>
            <person name="Kim E."/>
            <person name="Koreny L."/>
            <person name="Kroth P.G."/>
            <person name="Liu Y."/>
            <person name="Malik S.-B."/>
            <person name="Maier U.G."/>
            <person name="McRose D."/>
            <person name="Mock T."/>
            <person name="Neilson J.A."/>
            <person name="Onodera N.T."/>
            <person name="Poole A.M."/>
            <person name="Pritham E.J."/>
            <person name="Richards T.A."/>
            <person name="Rocap G."/>
            <person name="Roy S.W."/>
            <person name="Sarai C."/>
            <person name="Schaack S."/>
            <person name="Shirato S."/>
            <person name="Slamovits C.H."/>
            <person name="Spencer D.F."/>
            <person name="Suzuki S."/>
            <person name="Worden A.Z."/>
            <person name="Zauner S."/>
            <person name="Barry K."/>
            <person name="Bell C."/>
            <person name="Bharti A.K."/>
            <person name="Crow J.A."/>
            <person name="Grimwood J."/>
            <person name="Kramer R."/>
            <person name="Lindquist E."/>
            <person name="Lucas S."/>
            <person name="Salamov A."/>
            <person name="McFadden G.I."/>
            <person name="Lane C.E."/>
            <person name="Keeling P.J."/>
            <person name="Gray M.W."/>
            <person name="Grigoriev I.V."/>
            <person name="Archibald J.M."/>
        </authorList>
    </citation>
    <scope>NUCLEOTIDE SEQUENCE</scope>
    <source>
        <strain evidence="5">CCMP2712</strain>
    </source>
</reference>
<evidence type="ECO:0000313" key="4">
    <source>
        <dbReference type="EnsemblProtists" id="EKX39241"/>
    </source>
</evidence>
<proteinExistence type="predicted"/>
<reference evidence="4" key="3">
    <citation type="submission" date="2016-03" db="UniProtKB">
        <authorList>
            <consortium name="EnsemblProtists"/>
        </authorList>
    </citation>
    <scope>IDENTIFICATION</scope>
</reference>
<feature type="compositionally biased region" description="Basic residues" evidence="1">
    <location>
        <begin position="45"/>
        <end position="62"/>
    </location>
</feature>
<keyword evidence="2" id="KW-0732">Signal</keyword>
<keyword evidence="5" id="KW-1185">Reference proteome</keyword>
<evidence type="ECO:0000313" key="3">
    <source>
        <dbReference type="EMBL" id="EKX39241.1"/>
    </source>
</evidence>
<gene>
    <name evidence="3" type="ORF">GUITHDRAFT_154489</name>
</gene>
<feature type="compositionally biased region" description="Basic and acidic residues" evidence="1">
    <location>
        <begin position="179"/>
        <end position="190"/>
    </location>
</feature>
<organism evidence="3">
    <name type="scientific">Guillardia theta (strain CCMP2712)</name>
    <name type="common">Cryptophyte</name>
    <dbReference type="NCBI Taxonomy" id="905079"/>
    <lineage>
        <taxon>Eukaryota</taxon>
        <taxon>Cryptophyceae</taxon>
        <taxon>Pyrenomonadales</taxon>
        <taxon>Geminigeraceae</taxon>
        <taxon>Guillardia</taxon>
    </lineage>
</organism>
<sequence>MGAACFGMAGDIGALVCLSCTAGATVLVSEYHPKDHSREIQRNTAHARKVNGRNAGQKKREGKHRDDLFLHKMESTERPQHRHLLEKQFSNSLNVTEFRQQAQKKPQVQRGADNDGYMSDGDERKIQGRQDIERVQENETSSQGPGNFNSLMRRIRKSFILHDTTDKDDAIHQVKMMYDDKKPSKRDKTSNSRRRGKETIASEAKIASDATSYVENAEKSTKSQAFIHRRGSGGWTNRVGDAEIAKQLDFLRDSKQEWEIKHRIGYDPSAPVHSIAKAIQ</sequence>
<evidence type="ECO:0000313" key="5">
    <source>
        <dbReference type="Proteomes" id="UP000011087"/>
    </source>
</evidence>
<feature type="chain" id="PRO_5008770431" evidence="2">
    <location>
        <begin position="24"/>
        <end position="280"/>
    </location>
</feature>
<evidence type="ECO:0000256" key="1">
    <source>
        <dbReference type="SAM" id="MobiDB-lite"/>
    </source>
</evidence>
<accession>L1ISJ3</accession>
<feature type="signal peptide" evidence="2">
    <location>
        <begin position="1"/>
        <end position="23"/>
    </location>
</feature>
<feature type="region of interest" description="Disordered" evidence="1">
    <location>
        <begin position="179"/>
        <end position="198"/>
    </location>
</feature>
<feature type="region of interest" description="Disordered" evidence="1">
    <location>
        <begin position="35"/>
        <end position="67"/>
    </location>
</feature>
<dbReference type="RefSeq" id="XP_005826221.1">
    <property type="nucleotide sequence ID" value="XM_005826164.1"/>
</dbReference>
<protein>
    <submittedName>
        <fullName evidence="3 4">Uncharacterized protein</fullName>
    </submittedName>
</protein>